<reference evidence="3 4" key="1">
    <citation type="submission" date="2020-08" db="EMBL/GenBank/DDBJ databases">
        <title>Streptomycin Non-resistant strain, P. mexicana.</title>
        <authorList>
            <person name="Ganesh-Kumar S."/>
            <person name="Zhe T."/>
            <person name="Yu Z."/>
            <person name="Min Y."/>
        </authorList>
    </citation>
    <scope>NUCLEOTIDE SEQUENCE [LARGE SCALE GENOMIC DNA]</scope>
    <source>
        <strain evidence="3 4">GTZY2</strain>
    </source>
</reference>
<name>A0A7G9TF79_PSEMX</name>
<dbReference type="SUPFAM" id="SSF54001">
    <property type="entry name" value="Cysteine proteinases"/>
    <property type="match status" value="1"/>
</dbReference>
<evidence type="ECO:0000313" key="3">
    <source>
        <dbReference type="EMBL" id="QNN78754.1"/>
    </source>
</evidence>
<accession>A0A7G9TF79</accession>
<dbReference type="EMBL" id="CP060731">
    <property type="protein sequence ID" value="QNN78754.1"/>
    <property type="molecule type" value="Genomic_DNA"/>
</dbReference>
<gene>
    <name evidence="3" type="ORF">IAE60_04820</name>
</gene>
<dbReference type="Gene3D" id="2.40.128.150">
    <property type="entry name" value="Cysteine proteinases"/>
    <property type="match status" value="1"/>
</dbReference>
<sequence>MSATLTDVALYLRRLGHDQPPAPTLATLRALQARHTAVFPFETLSTLLRLPVPVELPSIERKLLHDGRGGYCYELNRLFLALLHTLGFDARAIAARVLMGEAEDAVPARTHLLMLATVDGERHIVDVGFGGMVPTAPLRLDTEAVQSTPHEPYRITRHGDQYTLQAQVAGQWRRLYAFDLQPQAEIDQVVGNWYVSTHPDSPFMGQLRVARTGPGWRRTLGSGGVALHRTGLASERWPLADADAVIAELQQGFGIRVPAHPGLHAAIEAWLGSGASSSA</sequence>
<dbReference type="PANTHER" id="PTHR11786">
    <property type="entry name" value="N-HYDROXYARYLAMINE O-ACETYLTRANSFERASE"/>
    <property type="match status" value="1"/>
</dbReference>
<dbReference type="Pfam" id="PF00797">
    <property type="entry name" value="Acetyltransf_2"/>
    <property type="match status" value="1"/>
</dbReference>
<evidence type="ECO:0000256" key="1">
    <source>
        <dbReference type="ARBA" id="ARBA00006547"/>
    </source>
</evidence>
<dbReference type="InterPro" id="IPR001447">
    <property type="entry name" value="Arylamine_N-AcTrfase"/>
</dbReference>
<dbReference type="PANTHER" id="PTHR11786:SF0">
    <property type="entry name" value="ARYLAMINE N-ACETYLTRANSFERASE 4-RELATED"/>
    <property type="match status" value="1"/>
</dbReference>
<comment type="similarity">
    <text evidence="1 2">Belongs to the arylamine N-acetyltransferase family.</text>
</comment>
<dbReference type="RefSeq" id="WP_187574073.1">
    <property type="nucleotide sequence ID" value="NZ_CP060731.1"/>
</dbReference>
<proteinExistence type="inferred from homology"/>
<dbReference type="AlphaFoldDB" id="A0A7G9TF79"/>
<organism evidence="3 4">
    <name type="scientific">Pseudoxanthomonas mexicana</name>
    <dbReference type="NCBI Taxonomy" id="128785"/>
    <lineage>
        <taxon>Bacteria</taxon>
        <taxon>Pseudomonadati</taxon>
        <taxon>Pseudomonadota</taxon>
        <taxon>Gammaproteobacteria</taxon>
        <taxon>Lysobacterales</taxon>
        <taxon>Lysobacteraceae</taxon>
        <taxon>Pseudoxanthomonas</taxon>
    </lineage>
</organism>
<evidence type="ECO:0000256" key="2">
    <source>
        <dbReference type="RuleBase" id="RU003452"/>
    </source>
</evidence>
<dbReference type="Gene3D" id="3.30.2140.10">
    <property type="entry name" value="Arylamine N-acetyltransferase"/>
    <property type="match status" value="1"/>
</dbReference>
<dbReference type="GeneID" id="81470277"/>
<dbReference type="GO" id="GO:0016407">
    <property type="term" value="F:acetyltransferase activity"/>
    <property type="evidence" value="ECO:0007669"/>
    <property type="project" value="InterPro"/>
</dbReference>
<dbReference type="Proteomes" id="UP000515838">
    <property type="component" value="Chromosome"/>
</dbReference>
<keyword evidence="3" id="KW-0808">Transferase</keyword>
<dbReference type="PRINTS" id="PR01543">
    <property type="entry name" value="ANATRNSFRASE"/>
</dbReference>
<protein>
    <submittedName>
        <fullName evidence="3">Arylamine N-acetyltransferase</fullName>
    </submittedName>
</protein>
<dbReference type="InterPro" id="IPR038765">
    <property type="entry name" value="Papain-like_cys_pep_sf"/>
</dbReference>
<evidence type="ECO:0000313" key="4">
    <source>
        <dbReference type="Proteomes" id="UP000515838"/>
    </source>
</evidence>